<organism evidence="1 2">
    <name type="scientific">Aliiroseovarius sediminilitoris</name>
    <dbReference type="NCBI Taxonomy" id="1173584"/>
    <lineage>
        <taxon>Bacteria</taxon>
        <taxon>Pseudomonadati</taxon>
        <taxon>Pseudomonadota</taxon>
        <taxon>Alphaproteobacteria</taxon>
        <taxon>Rhodobacterales</taxon>
        <taxon>Paracoccaceae</taxon>
        <taxon>Aliiroseovarius</taxon>
    </lineage>
</organism>
<gene>
    <name evidence="1" type="ORF">SAMN05444851_3227</name>
</gene>
<protein>
    <submittedName>
        <fullName evidence="1">Uncharacterized protein</fullName>
    </submittedName>
</protein>
<accession>A0A1I0R8P5</accession>
<dbReference type="Proteomes" id="UP000199650">
    <property type="component" value="Unassembled WGS sequence"/>
</dbReference>
<dbReference type="AlphaFoldDB" id="A0A1I0R8P5"/>
<evidence type="ECO:0000313" key="1">
    <source>
        <dbReference type="EMBL" id="SEW36519.1"/>
    </source>
</evidence>
<keyword evidence="2" id="KW-1185">Reference proteome</keyword>
<name>A0A1I0R8P5_9RHOB</name>
<proteinExistence type="predicted"/>
<dbReference type="EMBL" id="FOJB01000002">
    <property type="protein sequence ID" value="SEW36519.1"/>
    <property type="molecule type" value="Genomic_DNA"/>
</dbReference>
<sequence>MIQRDFFKEEADELKAGVVIGSSMNLSFVNGSVVDLISGGRPGAHGTLEGRASRRQWSSGSPMVPVPCSMRSYLAWPF</sequence>
<evidence type="ECO:0000313" key="2">
    <source>
        <dbReference type="Proteomes" id="UP000199650"/>
    </source>
</evidence>
<reference evidence="1 2" key="1">
    <citation type="submission" date="2016-10" db="EMBL/GenBank/DDBJ databases">
        <authorList>
            <person name="de Groot N.N."/>
        </authorList>
    </citation>
    <scope>NUCLEOTIDE SEQUENCE [LARGE SCALE GENOMIC DNA]</scope>
    <source>
        <strain evidence="1 2">DSM 29439</strain>
    </source>
</reference>